<protein>
    <submittedName>
        <fullName evidence="1">Uncharacterized protein</fullName>
    </submittedName>
</protein>
<sequence>LKELVAPDRSNKLDAERKKDVDVKVASASLLQKKQVLAVTQTEADISSENQAKKAFAMSKCMFTYPSLAAKSLVRDTGLDHFLDCLS</sequence>
<proteinExistence type="predicted"/>
<gene>
    <name evidence="1" type="ORF">Tci_689210</name>
</gene>
<name>A0A699KYH9_TANCI</name>
<evidence type="ECO:0000313" key="1">
    <source>
        <dbReference type="EMBL" id="GFB17239.1"/>
    </source>
</evidence>
<accession>A0A699KYH9</accession>
<organism evidence="1">
    <name type="scientific">Tanacetum cinerariifolium</name>
    <name type="common">Dalmatian daisy</name>
    <name type="synonym">Chrysanthemum cinerariifolium</name>
    <dbReference type="NCBI Taxonomy" id="118510"/>
    <lineage>
        <taxon>Eukaryota</taxon>
        <taxon>Viridiplantae</taxon>
        <taxon>Streptophyta</taxon>
        <taxon>Embryophyta</taxon>
        <taxon>Tracheophyta</taxon>
        <taxon>Spermatophyta</taxon>
        <taxon>Magnoliopsida</taxon>
        <taxon>eudicotyledons</taxon>
        <taxon>Gunneridae</taxon>
        <taxon>Pentapetalae</taxon>
        <taxon>asterids</taxon>
        <taxon>campanulids</taxon>
        <taxon>Asterales</taxon>
        <taxon>Asteraceae</taxon>
        <taxon>Asteroideae</taxon>
        <taxon>Anthemideae</taxon>
        <taxon>Anthemidinae</taxon>
        <taxon>Tanacetum</taxon>
    </lineage>
</organism>
<reference evidence="1" key="1">
    <citation type="journal article" date="2019" name="Sci. Rep.">
        <title>Draft genome of Tanacetum cinerariifolium, the natural source of mosquito coil.</title>
        <authorList>
            <person name="Yamashiro T."/>
            <person name="Shiraishi A."/>
            <person name="Satake H."/>
            <person name="Nakayama K."/>
        </authorList>
    </citation>
    <scope>NUCLEOTIDE SEQUENCE</scope>
</reference>
<dbReference type="AlphaFoldDB" id="A0A699KYH9"/>
<feature type="non-terminal residue" evidence="1">
    <location>
        <position position="1"/>
    </location>
</feature>
<dbReference type="EMBL" id="BKCJ010567759">
    <property type="protein sequence ID" value="GFB17239.1"/>
    <property type="molecule type" value="Genomic_DNA"/>
</dbReference>
<comment type="caution">
    <text evidence="1">The sequence shown here is derived from an EMBL/GenBank/DDBJ whole genome shotgun (WGS) entry which is preliminary data.</text>
</comment>